<dbReference type="AlphaFoldDB" id="A0A6H0Y2G0"/>
<keyword evidence="4" id="KW-0256">Endoplasmic reticulum</keyword>
<comment type="subcellular location">
    <subcellularLocation>
        <location evidence="7">Endomembrane system</location>
        <topology evidence="7">Single-pass membrane protein</topology>
    </subcellularLocation>
    <subcellularLocation>
        <location evidence="1">Endoplasmic reticulum membrane</location>
    </subcellularLocation>
</comment>
<dbReference type="Gene3D" id="1.10.8.10">
    <property type="entry name" value="DNA helicase RuvA subunit, C-terminal domain"/>
    <property type="match status" value="1"/>
</dbReference>
<gene>
    <name evidence="13" type="ORF">AMS68_006555</name>
</gene>
<proteinExistence type="inferred from homology"/>
<protein>
    <recommendedName>
        <fullName evidence="9">Coupling of ubiquitin conjugation to ER degradation protein 1</fullName>
    </recommendedName>
</protein>
<feature type="compositionally biased region" description="Basic and acidic residues" evidence="10">
    <location>
        <begin position="166"/>
        <end position="179"/>
    </location>
</feature>
<evidence type="ECO:0000259" key="12">
    <source>
        <dbReference type="PROSITE" id="PS51140"/>
    </source>
</evidence>
<dbReference type="SMART" id="SM00546">
    <property type="entry name" value="CUE"/>
    <property type="match status" value="1"/>
</dbReference>
<dbReference type="FunFam" id="1.10.8.10:FF:000050">
    <property type="entry name" value="Related to AMFR protein"/>
    <property type="match status" value="1"/>
</dbReference>
<dbReference type="OrthoDB" id="3824970at2759"/>
<keyword evidence="6 11" id="KW-0472">Membrane</keyword>
<evidence type="ECO:0000256" key="5">
    <source>
        <dbReference type="ARBA" id="ARBA00022989"/>
    </source>
</evidence>
<evidence type="ECO:0000313" key="14">
    <source>
        <dbReference type="Proteomes" id="UP000503462"/>
    </source>
</evidence>
<feature type="compositionally biased region" description="Polar residues" evidence="10">
    <location>
        <begin position="121"/>
        <end position="133"/>
    </location>
</feature>
<dbReference type="Proteomes" id="UP000503462">
    <property type="component" value="Chromosome 4"/>
</dbReference>
<organism evidence="13 14">
    <name type="scientific">Peltaster fructicola</name>
    <dbReference type="NCBI Taxonomy" id="286661"/>
    <lineage>
        <taxon>Eukaryota</taxon>
        <taxon>Fungi</taxon>
        <taxon>Dikarya</taxon>
        <taxon>Ascomycota</taxon>
        <taxon>Pezizomycotina</taxon>
        <taxon>Dothideomycetes</taxon>
        <taxon>Dothideomycetes incertae sedis</taxon>
        <taxon>Peltaster</taxon>
    </lineage>
</organism>
<feature type="compositionally biased region" description="Basic and acidic residues" evidence="10">
    <location>
        <begin position="147"/>
        <end position="159"/>
    </location>
</feature>
<accession>A0A6H0Y2G0</accession>
<dbReference type="InterPro" id="IPR003892">
    <property type="entry name" value="CUE"/>
</dbReference>
<keyword evidence="5 11" id="KW-1133">Transmembrane helix</keyword>
<evidence type="ECO:0000256" key="10">
    <source>
        <dbReference type="SAM" id="MobiDB-lite"/>
    </source>
</evidence>
<evidence type="ECO:0000256" key="4">
    <source>
        <dbReference type="ARBA" id="ARBA00022824"/>
    </source>
</evidence>
<feature type="region of interest" description="Disordered" evidence="10">
    <location>
        <begin position="92"/>
        <end position="179"/>
    </location>
</feature>
<dbReference type="Pfam" id="PF02845">
    <property type="entry name" value="CUE"/>
    <property type="match status" value="1"/>
</dbReference>
<evidence type="ECO:0000313" key="13">
    <source>
        <dbReference type="EMBL" id="QIX01038.1"/>
    </source>
</evidence>
<name>A0A6H0Y2G0_9PEZI</name>
<evidence type="ECO:0000256" key="3">
    <source>
        <dbReference type="ARBA" id="ARBA00022786"/>
    </source>
</evidence>
<dbReference type="GO" id="GO:0005789">
    <property type="term" value="C:endoplasmic reticulum membrane"/>
    <property type="evidence" value="ECO:0007669"/>
    <property type="project" value="UniProtKB-SubCell"/>
</dbReference>
<dbReference type="EMBL" id="CP051142">
    <property type="protein sequence ID" value="QIX01038.1"/>
    <property type="molecule type" value="Genomic_DNA"/>
</dbReference>
<dbReference type="CDD" id="cd14424">
    <property type="entry name" value="CUE_Cue1p_like"/>
    <property type="match status" value="1"/>
</dbReference>
<evidence type="ECO:0000256" key="11">
    <source>
        <dbReference type="SAM" id="Phobius"/>
    </source>
</evidence>
<feature type="domain" description="CUE" evidence="12">
    <location>
        <begin position="51"/>
        <end position="94"/>
    </location>
</feature>
<feature type="transmembrane region" description="Helical" evidence="11">
    <location>
        <begin position="12"/>
        <end position="32"/>
    </location>
</feature>
<reference evidence="13 14" key="1">
    <citation type="journal article" date="2016" name="Sci. Rep.">
        <title>Peltaster fructicola genome reveals evolution from an invasive phytopathogen to an ectophytic parasite.</title>
        <authorList>
            <person name="Xu C."/>
            <person name="Chen H."/>
            <person name="Gleason M.L."/>
            <person name="Xu J.R."/>
            <person name="Liu H."/>
            <person name="Zhang R."/>
            <person name="Sun G."/>
        </authorList>
    </citation>
    <scope>NUCLEOTIDE SEQUENCE [LARGE SCALE GENOMIC DNA]</scope>
    <source>
        <strain evidence="13 14">LNHT1506</strain>
    </source>
</reference>
<evidence type="ECO:0000256" key="8">
    <source>
        <dbReference type="ARBA" id="ARBA00061383"/>
    </source>
</evidence>
<comment type="similarity">
    <text evidence="8">Belongs to the CUE1 family.</text>
</comment>
<dbReference type="PROSITE" id="PS51140">
    <property type="entry name" value="CUE"/>
    <property type="match status" value="1"/>
</dbReference>
<evidence type="ECO:0000256" key="9">
    <source>
        <dbReference type="ARBA" id="ARBA00072899"/>
    </source>
</evidence>
<dbReference type="InterPro" id="IPR009060">
    <property type="entry name" value="UBA-like_sf"/>
</dbReference>
<evidence type="ECO:0000256" key="7">
    <source>
        <dbReference type="ARBA" id="ARBA00037847"/>
    </source>
</evidence>
<feature type="compositionally biased region" description="Low complexity" evidence="10">
    <location>
        <begin position="108"/>
        <end position="120"/>
    </location>
</feature>
<dbReference type="GO" id="GO:0043130">
    <property type="term" value="F:ubiquitin binding"/>
    <property type="evidence" value="ECO:0007669"/>
    <property type="project" value="InterPro"/>
</dbReference>
<keyword evidence="2 11" id="KW-0812">Transmembrane</keyword>
<keyword evidence="3" id="KW-0833">Ubl conjugation pathway</keyword>
<evidence type="ECO:0000256" key="2">
    <source>
        <dbReference type="ARBA" id="ARBA00022692"/>
    </source>
</evidence>
<dbReference type="SUPFAM" id="SSF46934">
    <property type="entry name" value="UBA-like"/>
    <property type="match status" value="1"/>
</dbReference>
<evidence type="ECO:0000256" key="1">
    <source>
        <dbReference type="ARBA" id="ARBA00004586"/>
    </source>
</evidence>
<sequence length="197" mass="21313">MSSATTLTNTSINIPQLLAVALVGFLAIRWFLRPTPPTSAAGAGSSRSSQLDVSKIDQVSAMFPQLDRRAIAWDLQRNGHNVSATTERVLAGRGLDQPPPSFQPNLPAAPSAASSPSTTSGNRPTSKTSQGQDLISRYGLQNRVNGKGKEAEPSEEKKRSAWSADKTARAEGLKSRREEMILTARRKMLEKERDTAQ</sequence>
<keyword evidence="14" id="KW-1185">Reference proteome</keyword>
<evidence type="ECO:0000256" key="6">
    <source>
        <dbReference type="ARBA" id="ARBA00023136"/>
    </source>
</evidence>